<dbReference type="UniPathway" id="UPA01014"/>
<evidence type="ECO:0000256" key="6">
    <source>
        <dbReference type="PIRNR" id="PIRNR017901"/>
    </source>
</evidence>
<dbReference type="EMBL" id="RCIY01000040">
    <property type="protein sequence ID" value="TGG86288.1"/>
    <property type="molecule type" value="Genomic_DNA"/>
</dbReference>
<sequence length="467" mass="49544">MTVIESHGTRELLTEEAALARVRGICFKTGPPRRVGVELEWLVHPHTGTAPASGTAPPHRGVRQDAAVGAAALDAAVAELRGLELSSLISLEPGGQVEFSSRPAESLPACVEAVGADLAAARARLGRHGIRLVGRGLDDRGGTRLLDDPRYRAMERFFDRTGPAGRIMMCSSASVQVCLDAGTPGPGPFGLRRRWFLAHVLGAVLLAAFANSPLREGTWAGWRSGRQAVWAALDGYRNLAPAPVGRGDPRTLWARHALDAPVLCVRSPDGPWTVPADGMTFRQWVRRWSAPPRPGGVRRPPGPGGGRPPRLTDLDYHLTTLFPPVRPRGHLELRMIDAQPGDDGWIVPLAVATALFDDAVASETAYRAVRPLAALGGAGRAPRNTLWERAARSGLSDPELRAAAGACFAAAREALPRLGAGRSVVTAVEEFTARYVAQGRCPADDTLDADCPAPPPVPAAVGKEGTR</sequence>
<evidence type="ECO:0000313" key="7">
    <source>
        <dbReference type="EMBL" id="TGG86288.1"/>
    </source>
</evidence>
<protein>
    <recommendedName>
        <fullName evidence="5">Glutamate--cysteine ligase EgtA</fullName>
        <ecNumber evidence="5">6.3.2.2</ecNumber>
    </recommendedName>
    <alternativeName>
        <fullName evidence="5">Gamma-glutamylcysteine synthase</fullName>
        <shortName evidence="5">GCS</shortName>
        <shortName evidence="5">Gamma-ECS</shortName>
    </alternativeName>
</protein>
<organism evidence="7 8">
    <name type="scientific">Streptomyces albus</name>
    <dbReference type="NCBI Taxonomy" id="1888"/>
    <lineage>
        <taxon>Bacteria</taxon>
        <taxon>Bacillati</taxon>
        <taxon>Actinomycetota</taxon>
        <taxon>Actinomycetes</taxon>
        <taxon>Kitasatosporales</taxon>
        <taxon>Streptomycetaceae</taxon>
        <taxon>Streptomyces</taxon>
    </lineage>
</organism>
<dbReference type="Proteomes" id="UP000298111">
    <property type="component" value="Unassembled WGS sequence"/>
</dbReference>
<dbReference type="GeneID" id="75179712"/>
<dbReference type="GO" id="GO:0052699">
    <property type="term" value="P:ergothioneine biosynthetic process"/>
    <property type="evidence" value="ECO:0007669"/>
    <property type="project" value="UniProtKB-UniRule"/>
</dbReference>
<evidence type="ECO:0000256" key="1">
    <source>
        <dbReference type="ARBA" id="ARBA00022598"/>
    </source>
</evidence>
<dbReference type="Pfam" id="PF04107">
    <property type="entry name" value="GCS2"/>
    <property type="match status" value="1"/>
</dbReference>
<dbReference type="InterPro" id="IPR017809">
    <property type="entry name" value="EgtA_Actinobacteria"/>
</dbReference>
<dbReference type="NCBIfam" id="TIGR03444">
    <property type="entry name" value="EgtA_Cys_ligase"/>
    <property type="match status" value="1"/>
</dbReference>
<keyword evidence="1 5" id="KW-0436">Ligase</keyword>
<dbReference type="GO" id="GO:0004357">
    <property type="term" value="F:glutamate-cysteine ligase activity"/>
    <property type="evidence" value="ECO:0007669"/>
    <property type="project" value="UniProtKB-UniRule"/>
</dbReference>
<dbReference type="HAMAP" id="MF_02034">
    <property type="entry name" value="EgtA"/>
    <property type="match status" value="1"/>
</dbReference>
<reference evidence="7 8" key="1">
    <citation type="submission" date="2018-10" db="EMBL/GenBank/DDBJ databases">
        <title>Isolation of pseudouridimycin from Streptomyces albus DSM 40763.</title>
        <authorList>
            <person name="Rosenqvist P."/>
            <person name="Metsae-Ketelae M."/>
            <person name="Virta P."/>
        </authorList>
    </citation>
    <scope>NUCLEOTIDE SEQUENCE [LARGE SCALE GENOMIC DNA]</scope>
    <source>
        <strain evidence="7 8">DSM 40763</strain>
    </source>
</reference>
<comment type="similarity">
    <text evidence="5 6">Belongs to the glutamate--cysteine ligase type 2 family. EgtA subfamily.</text>
</comment>
<dbReference type="AlphaFoldDB" id="A0A6C1CBA9"/>
<comment type="pathway">
    <text evidence="5">Amino-acid biosynthesis; ergothioneine biosynthesis.</text>
</comment>
<evidence type="ECO:0000256" key="5">
    <source>
        <dbReference type="HAMAP-Rule" id="MF_02034"/>
    </source>
</evidence>
<dbReference type="SUPFAM" id="SSF55931">
    <property type="entry name" value="Glutamine synthetase/guanido kinase"/>
    <property type="match status" value="1"/>
</dbReference>
<accession>A0A6C1CBA9</accession>
<dbReference type="InterPro" id="IPR014746">
    <property type="entry name" value="Gln_synth/guanido_kin_cat_dom"/>
</dbReference>
<comment type="caution">
    <text evidence="7">The sequence shown here is derived from an EMBL/GenBank/DDBJ whole genome shotgun (WGS) entry which is preliminary data.</text>
</comment>
<evidence type="ECO:0000256" key="3">
    <source>
        <dbReference type="ARBA" id="ARBA00022840"/>
    </source>
</evidence>
<dbReference type="InterPro" id="IPR035434">
    <property type="entry name" value="GCL_bact_plant"/>
</dbReference>
<keyword evidence="2 5" id="KW-0547">Nucleotide-binding</keyword>
<dbReference type="RefSeq" id="WP_016471470.1">
    <property type="nucleotide sequence ID" value="NZ_BBQG01000062.1"/>
</dbReference>
<proteinExistence type="inferred from homology"/>
<keyword evidence="3 5" id="KW-0067">ATP-binding</keyword>
<dbReference type="PIRSF" id="PIRSF017901">
    <property type="entry name" value="GCL"/>
    <property type="match status" value="1"/>
</dbReference>
<dbReference type="EC" id="6.3.2.2" evidence="5"/>
<comment type="function">
    <text evidence="5">Catalyzes the synthesis of gamma-glutamylcysteine (gamma-GC). This compound is used as substrate for the biosynthesis of the low-molecular thiol compound ergothioneine.</text>
</comment>
<dbReference type="GO" id="GO:0005524">
    <property type="term" value="F:ATP binding"/>
    <property type="evidence" value="ECO:0007669"/>
    <property type="project" value="UniProtKB-UniRule"/>
</dbReference>
<evidence type="ECO:0000313" key="8">
    <source>
        <dbReference type="Proteomes" id="UP000298111"/>
    </source>
</evidence>
<name>A0A6C1CBA9_9ACTN</name>
<dbReference type="GO" id="GO:0006750">
    <property type="term" value="P:glutathione biosynthetic process"/>
    <property type="evidence" value="ECO:0007669"/>
    <property type="project" value="UniProtKB-UniRule"/>
</dbReference>
<dbReference type="PANTHER" id="PTHR34378:SF1">
    <property type="entry name" value="GLUTAMATE--CYSTEINE LIGASE, CHLOROPLASTIC"/>
    <property type="match status" value="1"/>
</dbReference>
<evidence type="ECO:0000256" key="2">
    <source>
        <dbReference type="ARBA" id="ARBA00022741"/>
    </source>
</evidence>
<comment type="catalytic activity">
    <reaction evidence="4 5 6">
        <text>L-cysteine + L-glutamate + ATP = gamma-L-glutamyl-L-cysteine + ADP + phosphate + H(+)</text>
        <dbReference type="Rhea" id="RHEA:13285"/>
        <dbReference type="ChEBI" id="CHEBI:15378"/>
        <dbReference type="ChEBI" id="CHEBI:29985"/>
        <dbReference type="ChEBI" id="CHEBI:30616"/>
        <dbReference type="ChEBI" id="CHEBI:35235"/>
        <dbReference type="ChEBI" id="CHEBI:43474"/>
        <dbReference type="ChEBI" id="CHEBI:58173"/>
        <dbReference type="ChEBI" id="CHEBI:456216"/>
        <dbReference type="EC" id="6.3.2.2"/>
    </reaction>
</comment>
<dbReference type="Gene3D" id="3.30.590.20">
    <property type="match status" value="1"/>
</dbReference>
<evidence type="ECO:0000256" key="4">
    <source>
        <dbReference type="ARBA" id="ARBA00048819"/>
    </source>
</evidence>
<dbReference type="InterPro" id="IPR006336">
    <property type="entry name" value="GCS2"/>
</dbReference>
<gene>
    <name evidence="5 7" type="primary">egtA</name>
    <name evidence="7" type="ORF">D8771_07915</name>
</gene>
<dbReference type="PANTHER" id="PTHR34378">
    <property type="entry name" value="GLUTAMATE--CYSTEINE LIGASE, CHLOROPLASTIC"/>
    <property type="match status" value="1"/>
</dbReference>